<protein>
    <submittedName>
        <fullName evidence="1">Uncharacterized protein</fullName>
    </submittedName>
</protein>
<proteinExistence type="predicted"/>
<evidence type="ECO:0000313" key="1">
    <source>
        <dbReference type="EMBL" id="KAG2294410.1"/>
    </source>
</evidence>
<dbReference type="OrthoDB" id="10267139at2759"/>
<sequence>MPYSASISSPSSLAILSAQTPSPLSFSIFTPKTEFVSRTRTRDLRSSLIGCRGPFNLINGRFDVSFSSRFDFFNEFLSKRFRVWVLNRGGIMRKRSIIPEYEFNDEDSIDLACFHLDETGGFVQWIIGFLWIFKAFPEGAQFSMGASVCQLLPQVFCCCAGVSLVKKCHRSRPQLDRWEEATGEAVDEVIFLSRHTAVNPRLSRREPRLPLRGVSGNGGEDPYAFIQTEHGNLFQDFGSSSARARIIIGDGMLSDESTSEALAVRRLLGHRLPTDAHKAKKDWYDIVEGNPSLWDGVARIFF</sequence>
<dbReference type="PANTHER" id="PTHR31240:SF0">
    <property type="entry name" value="MATERNAL EFFECT EMBRYO ARREST 18"/>
    <property type="match status" value="1"/>
</dbReference>
<organism evidence="1 2">
    <name type="scientific">Brassica carinata</name>
    <name type="common">Ethiopian mustard</name>
    <name type="synonym">Abyssinian cabbage</name>
    <dbReference type="NCBI Taxonomy" id="52824"/>
    <lineage>
        <taxon>Eukaryota</taxon>
        <taxon>Viridiplantae</taxon>
        <taxon>Streptophyta</taxon>
        <taxon>Embryophyta</taxon>
        <taxon>Tracheophyta</taxon>
        <taxon>Spermatophyta</taxon>
        <taxon>Magnoliopsida</taxon>
        <taxon>eudicotyledons</taxon>
        <taxon>Gunneridae</taxon>
        <taxon>Pentapetalae</taxon>
        <taxon>rosids</taxon>
        <taxon>malvids</taxon>
        <taxon>Brassicales</taxon>
        <taxon>Brassicaceae</taxon>
        <taxon>Brassiceae</taxon>
        <taxon>Brassica</taxon>
    </lineage>
</organism>
<dbReference type="EMBL" id="JAAMPC010000009">
    <property type="protein sequence ID" value="KAG2294410.1"/>
    <property type="molecule type" value="Genomic_DNA"/>
</dbReference>
<reference evidence="1 2" key="1">
    <citation type="submission" date="2020-02" db="EMBL/GenBank/DDBJ databases">
        <authorList>
            <person name="Ma Q."/>
            <person name="Huang Y."/>
            <person name="Song X."/>
            <person name="Pei D."/>
        </authorList>
    </citation>
    <scope>NUCLEOTIDE SEQUENCE [LARGE SCALE GENOMIC DNA]</scope>
    <source>
        <strain evidence="1">Sxm20200214</strain>
        <tissue evidence="1">Leaf</tissue>
    </source>
</reference>
<keyword evidence="2" id="KW-1185">Reference proteome</keyword>
<evidence type="ECO:0000313" key="2">
    <source>
        <dbReference type="Proteomes" id="UP000886595"/>
    </source>
</evidence>
<comment type="caution">
    <text evidence="1">The sequence shown here is derived from an EMBL/GenBank/DDBJ whole genome shotgun (WGS) entry which is preliminary data.</text>
</comment>
<gene>
    <name evidence="1" type="ORF">Bca52824_041079</name>
</gene>
<accession>A0A8X7RU74</accession>
<dbReference type="Proteomes" id="UP000886595">
    <property type="component" value="Unassembled WGS sequence"/>
</dbReference>
<dbReference type="AlphaFoldDB" id="A0A8X7RU74"/>
<dbReference type="PANTHER" id="PTHR31240">
    <property type="entry name" value="MATERNAL EFFECT EMBRYO ARREST 18"/>
    <property type="match status" value="1"/>
</dbReference>
<name>A0A8X7RU74_BRACI</name>